<dbReference type="AlphaFoldDB" id="A0A6C0BCI8"/>
<reference evidence="1" key="1">
    <citation type="journal article" date="2020" name="Nature">
        <title>Giant virus diversity and host interactions through global metagenomics.</title>
        <authorList>
            <person name="Schulz F."/>
            <person name="Roux S."/>
            <person name="Paez-Espino D."/>
            <person name="Jungbluth S."/>
            <person name="Walsh D.A."/>
            <person name="Denef V.J."/>
            <person name="McMahon K.D."/>
            <person name="Konstantinidis K.T."/>
            <person name="Eloe-Fadrosh E.A."/>
            <person name="Kyrpides N.C."/>
            <person name="Woyke T."/>
        </authorList>
    </citation>
    <scope>NUCLEOTIDE SEQUENCE</scope>
    <source>
        <strain evidence="1">GVMAG-M-3300010160-26</strain>
    </source>
</reference>
<dbReference type="EMBL" id="MN739119">
    <property type="protein sequence ID" value="QHS89760.1"/>
    <property type="molecule type" value="Genomic_DNA"/>
</dbReference>
<accession>A0A6C0BCI8</accession>
<protein>
    <submittedName>
        <fullName evidence="1">Uncharacterized protein</fullName>
    </submittedName>
</protein>
<sequence length="247" mass="28765">MQRTNTTAQTDPVYIKNKHNLAFLNNIAQNLYESDMLEAVSYKFSYIADVITIQTSKIKHLLVDKIPKKLIRKIISDYVSEVIQMLRQVFPEYYIDDDNSEDLEITEEMADDLKAAQDQIFALCELTEPENNTQEGADEVVEIYFINEFAGAELLAMLNYDPNRYVHILTEQLNIIRGSLHRKLPAELIKTIVNEYSEESYCAFREYFSNFFPQHGPLKYCTLAISNYCICERIHKAEKNLLKLRIP</sequence>
<name>A0A6C0BCI8_9ZZZZ</name>
<organism evidence="1">
    <name type="scientific">viral metagenome</name>
    <dbReference type="NCBI Taxonomy" id="1070528"/>
    <lineage>
        <taxon>unclassified sequences</taxon>
        <taxon>metagenomes</taxon>
        <taxon>organismal metagenomes</taxon>
    </lineage>
</organism>
<proteinExistence type="predicted"/>
<evidence type="ECO:0000313" key="1">
    <source>
        <dbReference type="EMBL" id="QHS89760.1"/>
    </source>
</evidence>